<dbReference type="GO" id="GO:0005634">
    <property type="term" value="C:nucleus"/>
    <property type="evidence" value="ECO:0007669"/>
    <property type="project" value="TreeGrafter"/>
</dbReference>
<evidence type="ECO:0000313" key="6">
    <source>
        <dbReference type="Proteomes" id="UP001186944"/>
    </source>
</evidence>
<feature type="domain" description="RRM" evidence="4">
    <location>
        <begin position="1"/>
        <end position="68"/>
    </location>
</feature>
<dbReference type="PANTHER" id="PTHR23003">
    <property type="entry name" value="RNA RECOGNITION MOTIF RRM DOMAIN CONTAINING PROTEIN"/>
    <property type="match status" value="1"/>
</dbReference>
<sequence length="440" mass="45905">MKWQDIKDIFRKEVGEVQYVEMFENPDGKSRGTGIIEFKDKDTARKAIEQMHRYKMKDRNIVVREERESDQNMGRGGGSGMMAGLGMMGNMGGGGMMGGMGGVNQQVLNQLGIDGPLSAYSFCIKLTWKKLKDVFKLAGNVRRAEIKEDKDGKSRGMGTVQFETVVESVQAICGLKSIGMGLGAGGQPLQNMGGGGGGSMGGMSGMGNMGSGMSSMGGMGMDSGMGLGGSMGGMNSMGGMSGGMGGSGMSGGGMGMGGIGGMGNSQMSGMGMSGGMNDGFSSMGSGGMGNSSFGGSGMGGMGDRMSGMGSGLGNNSFGMMDNMGLGSNYGGSGNSSFGSSDRMSGRDRDRGRDMGGRGQTRPDNCTVIVKNLPYAIKWQDLRDKFKEAGDVKFAEIKVENGRSQGWGLVRYGSPEDAQEAIDYFNRSKIEGREIDVKLYR</sequence>
<dbReference type="InterPro" id="IPR012677">
    <property type="entry name" value="Nucleotide-bd_a/b_plait_sf"/>
</dbReference>
<dbReference type="Gene3D" id="3.30.70.330">
    <property type="match status" value="3"/>
</dbReference>
<dbReference type="FunFam" id="3.30.70.330:FF:000034">
    <property type="entry name" value="heterogeneous nuclear ribonucleoprotein M isoform X1"/>
    <property type="match status" value="1"/>
</dbReference>
<dbReference type="InterPro" id="IPR000504">
    <property type="entry name" value="RRM_dom"/>
</dbReference>
<feature type="compositionally biased region" description="Basic and acidic residues" evidence="3">
    <location>
        <begin position="343"/>
        <end position="355"/>
    </location>
</feature>
<evidence type="ECO:0000259" key="4">
    <source>
        <dbReference type="PROSITE" id="PS50102"/>
    </source>
</evidence>
<dbReference type="GO" id="GO:0005737">
    <property type="term" value="C:cytoplasm"/>
    <property type="evidence" value="ECO:0007669"/>
    <property type="project" value="TreeGrafter"/>
</dbReference>
<evidence type="ECO:0000256" key="1">
    <source>
        <dbReference type="ARBA" id="ARBA00022884"/>
    </source>
</evidence>
<comment type="caution">
    <text evidence="5">The sequence shown here is derived from an EMBL/GenBank/DDBJ whole genome shotgun (WGS) entry which is preliminary data.</text>
</comment>
<evidence type="ECO:0000256" key="2">
    <source>
        <dbReference type="PROSITE-ProRule" id="PRU00176"/>
    </source>
</evidence>
<feature type="region of interest" description="Disordered" evidence="3">
    <location>
        <begin position="330"/>
        <end position="362"/>
    </location>
</feature>
<dbReference type="Pfam" id="PF00076">
    <property type="entry name" value="RRM_1"/>
    <property type="match status" value="3"/>
</dbReference>
<dbReference type="InterPro" id="IPR050374">
    <property type="entry name" value="RRT5_SRSF_SR"/>
</dbReference>
<keyword evidence="6" id="KW-1185">Reference proteome</keyword>
<protein>
    <recommendedName>
        <fullName evidence="4">RRM domain-containing protein</fullName>
    </recommendedName>
</protein>
<feature type="domain" description="RRM" evidence="4">
    <location>
        <begin position="115"/>
        <end position="190"/>
    </location>
</feature>
<dbReference type="GO" id="GO:0003729">
    <property type="term" value="F:mRNA binding"/>
    <property type="evidence" value="ECO:0007669"/>
    <property type="project" value="TreeGrafter"/>
</dbReference>
<reference evidence="5" key="1">
    <citation type="submission" date="2019-08" db="EMBL/GenBank/DDBJ databases">
        <title>The improved chromosome-level genome for the pearl oyster Pinctada fucata martensii using PacBio sequencing and Hi-C.</title>
        <authorList>
            <person name="Zheng Z."/>
        </authorList>
    </citation>
    <scope>NUCLEOTIDE SEQUENCE</scope>
    <source>
        <strain evidence="5">ZZ-2019</strain>
        <tissue evidence="5">Adductor muscle</tissue>
    </source>
</reference>
<gene>
    <name evidence="5" type="ORF">FSP39_023120</name>
</gene>
<dbReference type="EMBL" id="VSWD01000007">
    <property type="protein sequence ID" value="KAK3098789.1"/>
    <property type="molecule type" value="Genomic_DNA"/>
</dbReference>
<dbReference type="PROSITE" id="PS50102">
    <property type="entry name" value="RRM"/>
    <property type="match status" value="3"/>
</dbReference>
<dbReference type="SUPFAM" id="SSF54928">
    <property type="entry name" value="RNA-binding domain, RBD"/>
    <property type="match status" value="2"/>
</dbReference>
<proteinExistence type="predicted"/>
<evidence type="ECO:0000313" key="5">
    <source>
        <dbReference type="EMBL" id="KAK3098789.1"/>
    </source>
</evidence>
<dbReference type="InterPro" id="IPR035979">
    <property type="entry name" value="RBD_domain_sf"/>
</dbReference>
<organism evidence="5 6">
    <name type="scientific">Pinctada imbricata</name>
    <name type="common">Atlantic pearl-oyster</name>
    <name type="synonym">Pinctada martensii</name>
    <dbReference type="NCBI Taxonomy" id="66713"/>
    <lineage>
        <taxon>Eukaryota</taxon>
        <taxon>Metazoa</taxon>
        <taxon>Spiralia</taxon>
        <taxon>Lophotrochozoa</taxon>
        <taxon>Mollusca</taxon>
        <taxon>Bivalvia</taxon>
        <taxon>Autobranchia</taxon>
        <taxon>Pteriomorphia</taxon>
        <taxon>Pterioida</taxon>
        <taxon>Pterioidea</taxon>
        <taxon>Pteriidae</taxon>
        <taxon>Pinctada</taxon>
    </lineage>
</organism>
<dbReference type="Proteomes" id="UP001186944">
    <property type="component" value="Unassembled WGS sequence"/>
</dbReference>
<feature type="domain" description="RRM" evidence="4">
    <location>
        <begin position="365"/>
        <end position="440"/>
    </location>
</feature>
<name>A0AA89BY71_PINIB</name>
<accession>A0AA89BY71</accession>
<keyword evidence="1 2" id="KW-0694">RNA-binding</keyword>
<evidence type="ECO:0000256" key="3">
    <source>
        <dbReference type="SAM" id="MobiDB-lite"/>
    </source>
</evidence>
<dbReference type="PANTHER" id="PTHR23003:SF3">
    <property type="entry name" value="FI21236P1-RELATED"/>
    <property type="match status" value="1"/>
</dbReference>
<dbReference type="AlphaFoldDB" id="A0AA89BY71"/>
<dbReference type="SMART" id="SM00360">
    <property type="entry name" value="RRM"/>
    <property type="match status" value="3"/>
</dbReference>